<dbReference type="AlphaFoldDB" id="A0A934R3U2"/>
<dbReference type="PANTHER" id="PTHR46743:SF2">
    <property type="entry name" value="TEICHOIC ACIDS EXPORT ATP-BINDING PROTEIN TAGH"/>
    <property type="match status" value="1"/>
</dbReference>
<dbReference type="InterPro" id="IPR003593">
    <property type="entry name" value="AAA+_ATPase"/>
</dbReference>
<sequence length="276" mass="30542">MIELRNVTKYYEVRHGVRYILNDVSLTIPSRTNVAVIGSNGAGKSTFLRLIGGSEPANSGTILTDSEISWPLGLASGFQGVLTGRQNVMFVCKINGLSRGDTRQVIRQVSEFAEIAEYFDMPVQTYSSGMRARLGFGLSMAFRFDVYLIDELTSVGDTNFKNKAKQAFNRISRHASLIFVSHNINTLRESCQSGLFLRDGKADFYPDIEEAIAHYAEYARAHNHKVGKDGAMRGLDSKKTRMAESKFAQKTAQEAQINSQSTQPAVDPDSNSQPPQ</sequence>
<reference evidence="7" key="1">
    <citation type="submission" date="2021-01" db="EMBL/GenBank/DDBJ databases">
        <title>Modified the classification status of verrucomicrobia.</title>
        <authorList>
            <person name="Feng X."/>
        </authorList>
    </citation>
    <scope>NUCLEOTIDE SEQUENCE</scope>
    <source>
        <strain evidence="7">JCM 18052</strain>
    </source>
</reference>
<dbReference type="RefSeq" id="WP_200351327.1">
    <property type="nucleotide sequence ID" value="NZ_BAABHZ010000006.1"/>
</dbReference>
<dbReference type="Pfam" id="PF00005">
    <property type="entry name" value="ABC_tran"/>
    <property type="match status" value="1"/>
</dbReference>
<proteinExistence type="inferred from homology"/>
<dbReference type="Proteomes" id="UP000600139">
    <property type="component" value="Unassembled WGS sequence"/>
</dbReference>
<feature type="compositionally biased region" description="Basic and acidic residues" evidence="5">
    <location>
        <begin position="228"/>
        <end position="244"/>
    </location>
</feature>
<feature type="region of interest" description="Disordered" evidence="5">
    <location>
        <begin position="228"/>
        <end position="276"/>
    </location>
</feature>
<dbReference type="SMART" id="SM00382">
    <property type="entry name" value="AAA"/>
    <property type="match status" value="1"/>
</dbReference>
<accession>A0A934R3U2</accession>
<evidence type="ECO:0000313" key="7">
    <source>
        <dbReference type="EMBL" id="MBK1816389.1"/>
    </source>
</evidence>
<dbReference type="InterPro" id="IPR027417">
    <property type="entry name" value="P-loop_NTPase"/>
</dbReference>
<dbReference type="SUPFAM" id="SSF52540">
    <property type="entry name" value="P-loop containing nucleoside triphosphate hydrolases"/>
    <property type="match status" value="1"/>
</dbReference>
<evidence type="ECO:0000256" key="3">
    <source>
        <dbReference type="ARBA" id="ARBA00022741"/>
    </source>
</evidence>
<protein>
    <submittedName>
        <fullName evidence="7">ABC transporter ATP-binding protein</fullName>
    </submittedName>
</protein>
<dbReference type="InterPro" id="IPR017871">
    <property type="entry name" value="ABC_transporter-like_CS"/>
</dbReference>
<evidence type="ECO:0000256" key="2">
    <source>
        <dbReference type="ARBA" id="ARBA00022448"/>
    </source>
</evidence>
<evidence type="ECO:0000256" key="1">
    <source>
        <dbReference type="ARBA" id="ARBA00005417"/>
    </source>
</evidence>
<name>A0A934R3U2_9BACT</name>
<dbReference type="Gene3D" id="3.40.50.300">
    <property type="entry name" value="P-loop containing nucleotide triphosphate hydrolases"/>
    <property type="match status" value="1"/>
</dbReference>
<comment type="caution">
    <text evidence="7">The sequence shown here is derived from an EMBL/GenBank/DDBJ whole genome shotgun (WGS) entry which is preliminary data.</text>
</comment>
<dbReference type="InterPro" id="IPR003439">
    <property type="entry name" value="ABC_transporter-like_ATP-bd"/>
</dbReference>
<dbReference type="InterPro" id="IPR050683">
    <property type="entry name" value="Bact_Polysacc_Export_ATP-bd"/>
</dbReference>
<evidence type="ECO:0000313" key="8">
    <source>
        <dbReference type="Proteomes" id="UP000600139"/>
    </source>
</evidence>
<dbReference type="InterPro" id="IPR015860">
    <property type="entry name" value="ABC_transpr_TagH-like"/>
</dbReference>
<dbReference type="EMBL" id="JAENIK010000011">
    <property type="protein sequence ID" value="MBK1816389.1"/>
    <property type="molecule type" value="Genomic_DNA"/>
</dbReference>
<dbReference type="GO" id="GO:0016020">
    <property type="term" value="C:membrane"/>
    <property type="evidence" value="ECO:0007669"/>
    <property type="project" value="InterPro"/>
</dbReference>
<keyword evidence="8" id="KW-1185">Reference proteome</keyword>
<feature type="domain" description="ABC transporter" evidence="6">
    <location>
        <begin position="2"/>
        <end position="224"/>
    </location>
</feature>
<keyword evidence="2" id="KW-0813">Transport</keyword>
<dbReference type="GO" id="GO:0140359">
    <property type="term" value="F:ABC-type transporter activity"/>
    <property type="evidence" value="ECO:0007669"/>
    <property type="project" value="InterPro"/>
</dbReference>
<gene>
    <name evidence="7" type="ORF">JIN84_12250</name>
</gene>
<feature type="compositionally biased region" description="Polar residues" evidence="5">
    <location>
        <begin position="248"/>
        <end position="276"/>
    </location>
</feature>
<keyword evidence="3" id="KW-0547">Nucleotide-binding</keyword>
<evidence type="ECO:0000259" key="6">
    <source>
        <dbReference type="PROSITE" id="PS50893"/>
    </source>
</evidence>
<dbReference type="CDD" id="cd03220">
    <property type="entry name" value="ABC_KpsT_Wzt"/>
    <property type="match status" value="1"/>
</dbReference>
<dbReference type="PROSITE" id="PS00211">
    <property type="entry name" value="ABC_TRANSPORTER_1"/>
    <property type="match status" value="1"/>
</dbReference>
<dbReference type="GO" id="GO:0016887">
    <property type="term" value="F:ATP hydrolysis activity"/>
    <property type="evidence" value="ECO:0007669"/>
    <property type="project" value="InterPro"/>
</dbReference>
<keyword evidence="4 7" id="KW-0067">ATP-binding</keyword>
<dbReference type="PROSITE" id="PS50893">
    <property type="entry name" value="ABC_TRANSPORTER_2"/>
    <property type="match status" value="1"/>
</dbReference>
<evidence type="ECO:0000256" key="5">
    <source>
        <dbReference type="SAM" id="MobiDB-lite"/>
    </source>
</evidence>
<dbReference type="PANTHER" id="PTHR46743">
    <property type="entry name" value="TEICHOIC ACIDS EXPORT ATP-BINDING PROTEIN TAGH"/>
    <property type="match status" value="1"/>
</dbReference>
<evidence type="ECO:0000256" key="4">
    <source>
        <dbReference type="ARBA" id="ARBA00022840"/>
    </source>
</evidence>
<organism evidence="7 8">
    <name type="scientific">Luteolibacter yonseiensis</name>
    <dbReference type="NCBI Taxonomy" id="1144680"/>
    <lineage>
        <taxon>Bacteria</taxon>
        <taxon>Pseudomonadati</taxon>
        <taxon>Verrucomicrobiota</taxon>
        <taxon>Verrucomicrobiia</taxon>
        <taxon>Verrucomicrobiales</taxon>
        <taxon>Verrucomicrobiaceae</taxon>
        <taxon>Luteolibacter</taxon>
    </lineage>
</organism>
<dbReference type="GO" id="GO:0005524">
    <property type="term" value="F:ATP binding"/>
    <property type="evidence" value="ECO:0007669"/>
    <property type="project" value="UniProtKB-KW"/>
</dbReference>
<comment type="similarity">
    <text evidence="1">Belongs to the ABC transporter superfamily.</text>
</comment>